<evidence type="ECO:0000256" key="8">
    <source>
        <dbReference type="ARBA" id="ARBA00045448"/>
    </source>
</evidence>
<evidence type="ECO:0000256" key="6">
    <source>
        <dbReference type="ARBA" id="ARBA00039290"/>
    </source>
</evidence>
<proteinExistence type="inferred from homology"/>
<dbReference type="OrthoDB" id="248387at2759"/>
<comment type="function">
    <text evidence="8">Serine peptidase whose precise substrate specificity remains unclear. Does not cleave peptides after a arginine or lysine residue. Regulates trans-Golgi network morphology and sorting by regulating the membrane binding of the AP-1 complex. May play a role in the regulation of synaptic vesicle exocytosis.</text>
</comment>
<dbReference type="Pfam" id="PF00326">
    <property type="entry name" value="Peptidase_S9"/>
    <property type="match status" value="1"/>
</dbReference>
<dbReference type="Gene3D" id="1.25.10.10">
    <property type="entry name" value="Leucine-rich Repeat Variant"/>
    <property type="match status" value="1"/>
</dbReference>
<dbReference type="GO" id="GO:0003723">
    <property type="term" value="F:RNA binding"/>
    <property type="evidence" value="ECO:0007669"/>
    <property type="project" value="InterPro"/>
</dbReference>
<dbReference type="SMART" id="SM00025">
    <property type="entry name" value="Pumilio"/>
    <property type="match status" value="3"/>
</dbReference>
<accession>A0A812T5K4</accession>
<evidence type="ECO:0000256" key="7">
    <source>
        <dbReference type="ARBA" id="ARBA00042165"/>
    </source>
</evidence>
<feature type="repeat" description="Pumilio" evidence="9">
    <location>
        <begin position="900"/>
        <end position="935"/>
    </location>
</feature>
<dbReference type="InterPro" id="IPR001313">
    <property type="entry name" value="Pumilio_RNA-bd_rpt"/>
</dbReference>
<dbReference type="Pfam" id="PF02897">
    <property type="entry name" value="Peptidase_S9_N"/>
    <property type="match status" value="1"/>
</dbReference>
<dbReference type="GO" id="GO:0004252">
    <property type="term" value="F:serine-type endopeptidase activity"/>
    <property type="evidence" value="ECO:0007669"/>
    <property type="project" value="InterPro"/>
</dbReference>
<comment type="similarity">
    <text evidence="1">Belongs to the peptidase S9A family.</text>
</comment>
<dbReference type="PROSITE" id="PS50302">
    <property type="entry name" value="PUM"/>
    <property type="match status" value="2"/>
</dbReference>
<dbReference type="PROSITE" id="PS00708">
    <property type="entry name" value="PRO_ENDOPEP_SER"/>
    <property type="match status" value="1"/>
</dbReference>
<gene>
    <name evidence="12" type="primary">dapb1</name>
    <name evidence="12" type="ORF">SNAT2548_LOCUS28304</name>
</gene>
<dbReference type="InterPro" id="IPR011989">
    <property type="entry name" value="ARM-like"/>
</dbReference>
<evidence type="ECO:0000313" key="13">
    <source>
        <dbReference type="Proteomes" id="UP000604046"/>
    </source>
</evidence>
<protein>
    <recommendedName>
        <fullName evidence="6">Prolyl endopeptidase-like</fullName>
    </recommendedName>
    <alternativeName>
        <fullName evidence="7">Prolylendopeptidase-like</fullName>
    </alternativeName>
</protein>
<evidence type="ECO:0000259" key="11">
    <source>
        <dbReference type="PROSITE" id="PS50303"/>
    </source>
</evidence>
<dbReference type="Proteomes" id="UP000604046">
    <property type="component" value="Unassembled WGS sequence"/>
</dbReference>
<evidence type="ECO:0000256" key="9">
    <source>
        <dbReference type="PROSITE-ProRule" id="PRU00317"/>
    </source>
</evidence>
<evidence type="ECO:0000256" key="10">
    <source>
        <dbReference type="SAM" id="MobiDB-lite"/>
    </source>
</evidence>
<keyword evidence="3" id="KW-0677">Repeat</keyword>
<evidence type="ECO:0000313" key="12">
    <source>
        <dbReference type="EMBL" id="CAE7505288.1"/>
    </source>
</evidence>
<dbReference type="SUPFAM" id="SSF53474">
    <property type="entry name" value="alpha/beta-Hydrolases"/>
    <property type="match status" value="1"/>
</dbReference>
<dbReference type="PANTHER" id="PTHR11757:SF19">
    <property type="entry name" value="PROLYL ENDOPEPTIDASE-LIKE"/>
    <property type="match status" value="1"/>
</dbReference>
<dbReference type="InterPro" id="IPR002470">
    <property type="entry name" value="Peptidase_S9A"/>
</dbReference>
<feature type="domain" description="PUM-HD" evidence="11">
    <location>
        <begin position="715"/>
        <end position="1036"/>
    </location>
</feature>
<dbReference type="PRINTS" id="PR00862">
    <property type="entry name" value="PROLIGOPTASE"/>
</dbReference>
<dbReference type="PANTHER" id="PTHR11757">
    <property type="entry name" value="PROTEASE FAMILY S9A OLIGOPEPTIDASE"/>
    <property type="match status" value="1"/>
</dbReference>
<evidence type="ECO:0000256" key="2">
    <source>
        <dbReference type="ARBA" id="ARBA00022670"/>
    </source>
</evidence>
<dbReference type="InterPro" id="IPR029058">
    <property type="entry name" value="AB_hydrolase_fold"/>
</dbReference>
<dbReference type="SUPFAM" id="SSF50993">
    <property type="entry name" value="Peptidase/esterase 'gauge' domain"/>
    <property type="match status" value="1"/>
</dbReference>
<dbReference type="Pfam" id="PF00806">
    <property type="entry name" value="PUF"/>
    <property type="match status" value="3"/>
</dbReference>
<dbReference type="Gene3D" id="3.40.50.1820">
    <property type="entry name" value="alpha/beta hydrolase"/>
    <property type="match status" value="1"/>
</dbReference>
<evidence type="ECO:0000256" key="4">
    <source>
        <dbReference type="ARBA" id="ARBA00022801"/>
    </source>
</evidence>
<evidence type="ECO:0000256" key="5">
    <source>
        <dbReference type="ARBA" id="ARBA00022825"/>
    </source>
</evidence>
<keyword evidence="2" id="KW-0645">Protease</keyword>
<dbReference type="InterPro" id="IPR016024">
    <property type="entry name" value="ARM-type_fold"/>
</dbReference>
<keyword evidence="4" id="KW-0378">Hydrolase</keyword>
<keyword evidence="13" id="KW-1185">Reference proteome</keyword>
<sequence length="1080" mass="119524">MLLADESYRGPPDRGFDDSQAGGIAQFKVGTKLSGTSGPTDFGFLLSGSGNSASDASSGLLKRCRSKGDQEMADAKRLAQGLQPPLPPLRPQQVLCGLVAGEDRGLNAMDPPIVRTDPYFWLRDDSHENMEVQQLLQDEDTYCSRALSSLKPLSDELYREMRRHEKESSVGIPSVHAGGYAYYTRGFRDELYGAHFRAKSRGPGKPVPADVATLAAAIGLELFDEELLLDENDLNDDGKGSSRPYLSVCGPDPSADHEFIAFAEDFEGNDSYSIRFRNTTVDMEESDLNDDDDAELTETDGSILWEATGHAAIYYVGHDNEYRGYDVRRHVIGTAQSSDTTLFEERDRRFSVGISKTSDERFLVVQSASSETAESYLLNLEDVSAGLVSVCPRQFGIQYEVDHRSGLLYILTDKDDAKNSKLCCTPLSSIPGDSSNWQDLWVPDPHVQLDSLHCFENFLALEGRQNGASCVFVMLLPDGGVKGPIHMLLFPEMAATSGYVSTPRTQKAVQTLYSVSLGGNDLFKTDILRVHYTSYTVPGRDYSYHVPTREFKLIKESGPEHYNPSLYRAERITSQGTKVPISLVYRADLHPKGLQGGPFPTILTGYGAYGACQDPGFDSNILCLLDRGMLYAVAHVRGGGELGRKWREDGRYLKVKNRFHDFIDAAETLIALGISEKSTLAAWGESSGGLLVSASMNLRPELFKAVLLYVPFVDAINTMIDPSIPLTCGEWEELGNPNQREVFYYMLEYSPYDNIRMQDYPAALVTASQNDTMVGYWEPLKYVSKLRRMKTDSNPVLLKVDFHAGHGGASDKAKSMREQAQHFAFLMDQLGAVRCPHANFVVQRLIVALRPGACQFIIDEILRPGPKSICYLARHKYGCRTLQRLLEHCSHSQTAPLAEAMLAEVVPLSRHPYGNYVLQQLLEHGSGSHQSLVIHRLVKSVALIGSDSNGVAVLLKALANGSREERVQLALALNMEPGLILSIARSRYGHAVAQLVVNYLPEPQKAELCREVAAHSEELRASRYGRLVLNNLEPWLGSVPRFPQKFRKRGVVSRILPRIASAGTVSTDSVVTEHVHYCSH</sequence>
<feature type="repeat" description="Pumilio" evidence="9">
    <location>
        <begin position="860"/>
        <end position="899"/>
    </location>
</feature>
<dbReference type="EMBL" id="CAJNDS010002512">
    <property type="protein sequence ID" value="CAE7505288.1"/>
    <property type="molecule type" value="Genomic_DNA"/>
</dbReference>
<dbReference type="InterPro" id="IPR033133">
    <property type="entry name" value="PUM-HD"/>
</dbReference>
<dbReference type="InterPro" id="IPR023302">
    <property type="entry name" value="Pept_S9A_N"/>
</dbReference>
<dbReference type="Gene3D" id="2.130.10.120">
    <property type="entry name" value="Prolyl oligopeptidase, N-terminal domain"/>
    <property type="match status" value="1"/>
</dbReference>
<feature type="compositionally biased region" description="Basic and acidic residues" evidence="10">
    <location>
        <begin position="1"/>
        <end position="17"/>
    </location>
</feature>
<evidence type="ECO:0000256" key="3">
    <source>
        <dbReference type="ARBA" id="ARBA00022737"/>
    </source>
</evidence>
<dbReference type="InterPro" id="IPR051543">
    <property type="entry name" value="Serine_Peptidase_S9A"/>
</dbReference>
<reference evidence="12" key="1">
    <citation type="submission" date="2021-02" db="EMBL/GenBank/DDBJ databases">
        <authorList>
            <person name="Dougan E. K."/>
            <person name="Rhodes N."/>
            <person name="Thang M."/>
            <person name="Chan C."/>
        </authorList>
    </citation>
    <scope>NUCLEOTIDE SEQUENCE</scope>
</reference>
<dbReference type="InterPro" id="IPR001375">
    <property type="entry name" value="Peptidase_S9_cat"/>
</dbReference>
<name>A0A812T5K4_9DINO</name>
<comment type="caution">
    <text evidence="12">The sequence shown here is derived from an EMBL/GenBank/DDBJ whole genome shotgun (WGS) entry which is preliminary data.</text>
</comment>
<dbReference type="SUPFAM" id="SSF48371">
    <property type="entry name" value="ARM repeat"/>
    <property type="match status" value="1"/>
</dbReference>
<dbReference type="AlphaFoldDB" id="A0A812T5K4"/>
<feature type="region of interest" description="Disordered" evidence="10">
    <location>
        <begin position="1"/>
        <end position="22"/>
    </location>
</feature>
<evidence type="ECO:0000256" key="1">
    <source>
        <dbReference type="ARBA" id="ARBA00005228"/>
    </source>
</evidence>
<dbReference type="GO" id="GO:0006508">
    <property type="term" value="P:proteolysis"/>
    <property type="evidence" value="ECO:0007669"/>
    <property type="project" value="UniProtKB-KW"/>
</dbReference>
<dbReference type="PROSITE" id="PS50303">
    <property type="entry name" value="PUM_HD"/>
    <property type="match status" value="1"/>
</dbReference>
<organism evidence="12 13">
    <name type="scientific">Symbiodinium natans</name>
    <dbReference type="NCBI Taxonomy" id="878477"/>
    <lineage>
        <taxon>Eukaryota</taxon>
        <taxon>Sar</taxon>
        <taxon>Alveolata</taxon>
        <taxon>Dinophyceae</taxon>
        <taxon>Suessiales</taxon>
        <taxon>Symbiodiniaceae</taxon>
        <taxon>Symbiodinium</taxon>
    </lineage>
</organism>
<dbReference type="InterPro" id="IPR002471">
    <property type="entry name" value="Pept_S9_AS"/>
</dbReference>
<keyword evidence="5" id="KW-0720">Serine protease</keyword>